<gene>
    <name evidence="1" type="primary">tagF</name>
    <name evidence="1" type="ORF">ACFOMH_16930</name>
</gene>
<comment type="caution">
    <text evidence="1">The sequence shown here is derived from an EMBL/GenBank/DDBJ whole genome shotgun (WGS) entry which is preliminary data.</text>
</comment>
<proteinExistence type="predicted"/>
<dbReference type="Gene3D" id="3.40.1730.10">
    <property type="entry name" value="pa0076 domain"/>
    <property type="match status" value="1"/>
</dbReference>
<organism evidence="1 2">
    <name type="scientific">Paracoccus mangrovi</name>
    <dbReference type="NCBI Taxonomy" id="1715645"/>
    <lineage>
        <taxon>Bacteria</taxon>
        <taxon>Pseudomonadati</taxon>
        <taxon>Pseudomonadota</taxon>
        <taxon>Alphaproteobacteria</taxon>
        <taxon>Rhodobacterales</taxon>
        <taxon>Paracoccaceae</taxon>
        <taxon>Paracoccus</taxon>
    </lineage>
</organism>
<evidence type="ECO:0000313" key="2">
    <source>
        <dbReference type="Proteomes" id="UP001595721"/>
    </source>
</evidence>
<dbReference type="Proteomes" id="UP001595721">
    <property type="component" value="Unassembled WGS sequence"/>
</dbReference>
<dbReference type="EMBL" id="JBHRXJ010000015">
    <property type="protein sequence ID" value="MFC3529861.1"/>
    <property type="molecule type" value="Genomic_DNA"/>
</dbReference>
<name>A0ABV7RC27_9RHOB</name>
<reference evidence="2" key="1">
    <citation type="journal article" date="2019" name="Int. J. Syst. Evol. Microbiol.">
        <title>The Global Catalogue of Microorganisms (GCM) 10K type strain sequencing project: providing services to taxonomists for standard genome sequencing and annotation.</title>
        <authorList>
            <consortium name="The Broad Institute Genomics Platform"/>
            <consortium name="The Broad Institute Genome Sequencing Center for Infectious Disease"/>
            <person name="Wu L."/>
            <person name="Ma J."/>
        </authorList>
    </citation>
    <scope>NUCLEOTIDE SEQUENCE [LARGE SCALE GENOMIC DNA]</scope>
    <source>
        <strain evidence="2">KCTC 42899</strain>
    </source>
</reference>
<dbReference type="NCBIfam" id="TIGR03373">
    <property type="entry name" value="VI_minor_4"/>
    <property type="match status" value="1"/>
</dbReference>
<dbReference type="RefSeq" id="WP_377745969.1">
    <property type="nucleotide sequence ID" value="NZ_JBHRXJ010000015.1"/>
</dbReference>
<protein>
    <submittedName>
        <fullName evidence="1">Type VI secretion system-associated protein TagF</fullName>
    </submittedName>
</protein>
<evidence type="ECO:0000313" key="1">
    <source>
        <dbReference type="EMBL" id="MFC3529861.1"/>
    </source>
</evidence>
<dbReference type="InterPro" id="IPR017748">
    <property type="entry name" value="TagF"/>
</dbReference>
<accession>A0ABV7RC27</accession>
<keyword evidence="2" id="KW-1185">Reference proteome</keyword>
<dbReference type="Pfam" id="PF09867">
    <property type="entry name" value="TagF_N"/>
    <property type="match status" value="1"/>
</dbReference>
<dbReference type="InterPro" id="IPR038225">
    <property type="entry name" value="TagF_sf"/>
</dbReference>
<sequence length="223" mass="23708">MSAEHRLEDAAGLYGKHPAFGDFIAAGLGEGWRGLADWAETSLGAWREAAGPDWQSRFDAAPALCFWIGPALTGQQALRGAWMPSRDRTGRRFPLVVAQAGGPPPVLDAAQDFYRAALVALTRLLGTQSFDPRETAQDLQLPPAPGGAPGWPTFWAGNPELPVQDLIAQLAAADHAHATAGRSYWWFSGPGGRPSGLLACQGWPGTDELSWLIAGGQVEGNEE</sequence>